<dbReference type="Proteomes" id="UP000005237">
    <property type="component" value="Unassembled WGS sequence"/>
</dbReference>
<organism evidence="1 2">
    <name type="scientific">Caenorhabditis japonica</name>
    <dbReference type="NCBI Taxonomy" id="281687"/>
    <lineage>
        <taxon>Eukaryota</taxon>
        <taxon>Metazoa</taxon>
        <taxon>Ecdysozoa</taxon>
        <taxon>Nematoda</taxon>
        <taxon>Chromadorea</taxon>
        <taxon>Rhabditida</taxon>
        <taxon>Rhabditina</taxon>
        <taxon>Rhabditomorpha</taxon>
        <taxon>Rhabditoidea</taxon>
        <taxon>Rhabditidae</taxon>
        <taxon>Peloderinae</taxon>
        <taxon>Caenorhabditis</taxon>
    </lineage>
</organism>
<dbReference type="EnsemblMetazoa" id="CJA02033.1">
    <property type="protein sequence ID" value="CJA02033.1"/>
    <property type="gene ID" value="WBGene00121237"/>
</dbReference>
<dbReference type="AlphaFoldDB" id="A0A8R1DGH2"/>
<protein>
    <submittedName>
        <fullName evidence="1">Uncharacterized protein</fullName>
    </submittedName>
</protein>
<evidence type="ECO:0000313" key="2">
    <source>
        <dbReference type="Proteomes" id="UP000005237"/>
    </source>
</evidence>
<sequence length="69" mass="7920">MRQFDRNVCAIGRIVGGASLAQLVERETFNLKVDTILEGWGAVFHSILKMVLKFCKRYCERAIITVIYK</sequence>
<reference evidence="1" key="2">
    <citation type="submission" date="2022-06" db="UniProtKB">
        <authorList>
            <consortium name="EnsemblMetazoa"/>
        </authorList>
    </citation>
    <scope>IDENTIFICATION</scope>
    <source>
        <strain evidence="1">DF5081</strain>
    </source>
</reference>
<keyword evidence="2" id="KW-1185">Reference proteome</keyword>
<proteinExistence type="predicted"/>
<reference evidence="2" key="1">
    <citation type="submission" date="2010-08" db="EMBL/GenBank/DDBJ databases">
        <authorList>
            <consortium name="Caenorhabditis japonica Sequencing Consortium"/>
            <person name="Wilson R.K."/>
        </authorList>
    </citation>
    <scope>NUCLEOTIDE SEQUENCE [LARGE SCALE GENOMIC DNA]</scope>
    <source>
        <strain evidence="2">DF5081</strain>
    </source>
</reference>
<name>A0A8R1DGH2_CAEJA</name>
<evidence type="ECO:0000313" key="1">
    <source>
        <dbReference type="EnsemblMetazoa" id="CJA02033.1"/>
    </source>
</evidence>
<accession>A0A8R1DGH2</accession>